<dbReference type="Proteomes" id="UP000031549">
    <property type="component" value="Unassembled WGS sequence"/>
</dbReference>
<gene>
    <name evidence="1" type="ORF">PI95_010830</name>
</gene>
<organism evidence="1 2">
    <name type="scientific">Hassallia byssoidea VB512170</name>
    <dbReference type="NCBI Taxonomy" id="1304833"/>
    <lineage>
        <taxon>Bacteria</taxon>
        <taxon>Bacillati</taxon>
        <taxon>Cyanobacteriota</taxon>
        <taxon>Cyanophyceae</taxon>
        <taxon>Nostocales</taxon>
        <taxon>Tolypothrichaceae</taxon>
        <taxon>Hassallia</taxon>
    </lineage>
</organism>
<evidence type="ECO:0000313" key="2">
    <source>
        <dbReference type="Proteomes" id="UP000031549"/>
    </source>
</evidence>
<accession>A0A846H8W6</accession>
<dbReference type="Gene3D" id="1.20.1440.60">
    <property type="entry name" value="23S rRNA-intervening sequence"/>
    <property type="match status" value="1"/>
</dbReference>
<dbReference type="PANTHER" id="PTHR38471">
    <property type="entry name" value="FOUR HELIX BUNDLE PROTEIN"/>
    <property type="match status" value="1"/>
</dbReference>
<evidence type="ECO:0000313" key="1">
    <source>
        <dbReference type="EMBL" id="NEU73040.1"/>
    </source>
</evidence>
<dbReference type="Pfam" id="PF05635">
    <property type="entry name" value="23S_rRNA_IVP"/>
    <property type="match status" value="1"/>
</dbReference>
<protein>
    <submittedName>
        <fullName evidence="1">Four helix bundle protein</fullName>
    </submittedName>
</protein>
<dbReference type="AlphaFoldDB" id="A0A846H8W6"/>
<dbReference type="InterPro" id="IPR012657">
    <property type="entry name" value="23S_rRNA-intervening_sequence"/>
</dbReference>
<dbReference type="NCBIfam" id="TIGR02436">
    <property type="entry name" value="four helix bundle protein"/>
    <property type="match status" value="1"/>
</dbReference>
<reference evidence="1 2" key="1">
    <citation type="journal article" date="2015" name="Genome Announc.">
        <title>Draft Genome Sequence of Cyanobacterium Hassallia byssoidea Strain VB512170, Isolated from Monuments in India.</title>
        <authorList>
            <person name="Singh D."/>
            <person name="Chandrababunaidu M.M."/>
            <person name="Panda A."/>
            <person name="Sen D."/>
            <person name="Bhattacharyya S."/>
            <person name="Adhikary S.P."/>
            <person name="Tripathy S."/>
        </authorList>
    </citation>
    <scope>NUCLEOTIDE SEQUENCE [LARGE SCALE GENOMIC DNA]</scope>
    <source>
        <strain evidence="1 2">VB512170</strain>
    </source>
</reference>
<dbReference type="InterPro" id="IPR036583">
    <property type="entry name" value="23S_rRNA_IVS_sf"/>
</dbReference>
<keyword evidence="2" id="KW-1185">Reference proteome</keyword>
<dbReference type="PANTHER" id="PTHR38471:SF2">
    <property type="entry name" value="FOUR HELIX BUNDLE PROTEIN"/>
    <property type="match status" value="1"/>
</dbReference>
<dbReference type="RefSeq" id="WP_039748055.1">
    <property type="nucleotide sequence ID" value="NZ_JTCM02000017.1"/>
</dbReference>
<proteinExistence type="predicted"/>
<comment type="caution">
    <text evidence="1">The sequence shown here is derived from an EMBL/GenBank/DDBJ whole genome shotgun (WGS) entry which is preliminary data.</text>
</comment>
<dbReference type="SUPFAM" id="SSF158446">
    <property type="entry name" value="IVS-encoded protein-like"/>
    <property type="match status" value="1"/>
</dbReference>
<name>A0A846H8W6_9CYAN</name>
<dbReference type="CDD" id="cd16377">
    <property type="entry name" value="23S_rRNA_IVP_like"/>
    <property type="match status" value="1"/>
</dbReference>
<dbReference type="EMBL" id="JTCM02000017">
    <property type="protein sequence ID" value="NEU73040.1"/>
    <property type="molecule type" value="Genomic_DNA"/>
</dbReference>
<sequence>MEKKKIETFEDLKVWQKGIELVKQIYLVTKDGELSKDFGLKDQLRRASVSIPTNIAEGFERYSRKEYLNFLNFAKGSAGEVRSLLRVALEVGYLEQEVYAQLYSQAMQLSRMLSNQIQSLNQSLK</sequence>